<evidence type="ECO:0000256" key="6">
    <source>
        <dbReference type="ARBA" id="ARBA00022617"/>
    </source>
</evidence>
<evidence type="ECO:0000256" key="11">
    <source>
        <dbReference type="ARBA" id="ARBA00023002"/>
    </source>
</evidence>
<keyword evidence="6 20" id="KW-0349">Heme</keyword>
<accession>A0A144MGE2</accession>
<dbReference type="GO" id="GO:0019645">
    <property type="term" value="P:anaerobic electron transport chain"/>
    <property type="evidence" value="ECO:0007669"/>
    <property type="project" value="TreeGrafter"/>
</dbReference>
<comment type="function">
    <text evidence="15">Does not seem to have nitrate reductase activity.</text>
</comment>
<keyword evidence="13" id="KW-0534">Nitrate assimilation</keyword>
<proteinExistence type="inferred from homology"/>
<dbReference type="FunFam" id="1.20.950.20:FF:000001">
    <property type="entry name" value="Respiratory nitrate reductase subunit gamma"/>
    <property type="match status" value="1"/>
</dbReference>
<evidence type="ECO:0000313" key="26">
    <source>
        <dbReference type="Proteomes" id="UP000075950"/>
    </source>
</evidence>
<evidence type="ECO:0000256" key="17">
    <source>
        <dbReference type="ARBA" id="ARBA00061196"/>
    </source>
</evidence>
<evidence type="ECO:0000256" key="10">
    <source>
        <dbReference type="ARBA" id="ARBA00022989"/>
    </source>
</evidence>
<dbReference type="InterPro" id="IPR003816">
    <property type="entry name" value="Nitrate_red_gam"/>
</dbReference>
<evidence type="ECO:0000256" key="13">
    <source>
        <dbReference type="ARBA" id="ARBA00023063"/>
    </source>
</evidence>
<dbReference type="EMBL" id="JTJZ01000022">
    <property type="protein sequence ID" value="KHS51350.1"/>
    <property type="molecule type" value="Genomic_DNA"/>
</dbReference>
<evidence type="ECO:0000256" key="9">
    <source>
        <dbReference type="ARBA" id="ARBA00022982"/>
    </source>
</evidence>
<dbReference type="GO" id="GO:0008940">
    <property type="term" value="F:nitrate reductase activity"/>
    <property type="evidence" value="ECO:0007669"/>
    <property type="project" value="InterPro"/>
</dbReference>
<reference evidence="23" key="2">
    <citation type="submission" date="2016-03" db="EMBL/GenBank/DDBJ databases">
        <authorList>
            <person name="Zhu Y."/>
            <person name="Sun C."/>
        </authorList>
    </citation>
    <scope>NUCLEOTIDE SEQUENCE</scope>
    <source>
        <strain evidence="23">BS258</strain>
    </source>
</reference>
<dbReference type="GO" id="GO:0042128">
    <property type="term" value="P:nitrate assimilation"/>
    <property type="evidence" value="ECO:0007669"/>
    <property type="project" value="UniProtKB-KW"/>
</dbReference>
<evidence type="ECO:0000313" key="23">
    <source>
        <dbReference type="EMBL" id="AMT95016.1"/>
    </source>
</evidence>
<dbReference type="InterPro" id="IPR023234">
    <property type="entry name" value="NarG-like_domain"/>
</dbReference>
<feature type="transmembrane region" description="Helical" evidence="21">
    <location>
        <begin position="134"/>
        <end position="157"/>
    </location>
</feature>
<evidence type="ECO:0000256" key="1">
    <source>
        <dbReference type="ARBA" id="ARBA00001942"/>
    </source>
</evidence>
<dbReference type="KEGG" id="bly:A2T55_15925"/>
<keyword evidence="7 21" id="KW-0812">Transmembrane</keyword>
<feature type="transmembrane region" description="Helical" evidence="21">
    <location>
        <begin position="92"/>
        <end position="114"/>
    </location>
</feature>
<evidence type="ECO:0000256" key="3">
    <source>
        <dbReference type="ARBA" id="ARBA00004651"/>
    </source>
</evidence>
<feature type="transmembrane region" description="Helical" evidence="21">
    <location>
        <begin position="50"/>
        <end position="72"/>
    </location>
</feature>
<evidence type="ECO:0000313" key="25">
    <source>
        <dbReference type="Proteomes" id="UP000031488"/>
    </source>
</evidence>
<comment type="similarity">
    <text evidence="16">In the central section; belongs to the NarJ/NarW family.</text>
</comment>
<dbReference type="GO" id="GO:0005886">
    <property type="term" value="C:plasma membrane"/>
    <property type="evidence" value="ECO:0007669"/>
    <property type="project" value="UniProtKB-SubCell"/>
</dbReference>
<dbReference type="AlphaFoldDB" id="A0A0B9APU0"/>
<dbReference type="PANTHER" id="PTHR30598:SF3">
    <property type="entry name" value="RESPIRATORY NITRATE REDUCTASE 1 GAMMA CHAIN"/>
    <property type="match status" value="1"/>
</dbReference>
<keyword evidence="10 21" id="KW-1133">Transmembrane helix</keyword>
<keyword evidence="12 20" id="KW-0408">Iron</keyword>
<evidence type="ECO:0000256" key="8">
    <source>
        <dbReference type="ARBA" id="ARBA00022723"/>
    </source>
</evidence>
<comment type="subcellular location">
    <subcellularLocation>
        <location evidence="3">Cell membrane</location>
        <topology evidence="3">Multi-pass membrane protein</topology>
    </subcellularLocation>
</comment>
<evidence type="ECO:0000256" key="21">
    <source>
        <dbReference type="SAM" id="Phobius"/>
    </source>
</evidence>
<evidence type="ECO:0000256" key="16">
    <source>
        <dbReference type="ARBA" id="ARBA00061095"/>
    </source>
</evidence>
<feature type="binding site" description="axial binding residue" evidence="20">
    <location>
        <position position="208"/>
    </location>
    <ligand>
        <name>heme b</name>
        <dbReference type="ChEBI" id="CHEBI:60344"/>
        <label>1</label>
    </ligand>
    <ligandPart>
        <name>Fe</name>
        <dbReference type="ChEBI" id="CHEBI:18248"/>
    </ligandPart>
</feature>
<dbReference type="SUPFAM" id="SSF103501">
    <property type="entry name" value="Respiratory nitrate reductase 1 gamma chain"/>
    <property type="match status" value="1"/>
</dbReference>
<feature type="binding site" description="axial binding residue" evidence="20">
    <location>
        <position position="69"/>
    </location>
    <ligand>
        <name>heme b</name>
        <dbReference type="ChEBI" id="CHEBI:60344"/>
        <label>1</label>
    </ligand>
    <ligandPart>
        <name>Fe</name>
        <dbReference type="ChEBI" id="CHEBI:18248"/>
    </ligandPart>
</feature>
<sequence>MNSPTVLETFLWVIIPYMALAVFILGHIWRFRRDRFGWTTRSSQIYESKLLRIGSPLFHYGIIFVFLGHVVGLGIPKSWTAAVGITDHMYHFMAITIGLGAAAATVGGLVLLIYRRRTNNRVFGATTRLDKLMYLMLSVVILAGVYSTIFDSALGGYDYREGVSVWFRQFWAFQPDIALMSAAPIGFQVHVLAAILIFALWPFTRLVHVFAAPLGYLTRPYIIYRSKDRQRQPQRRGWETIDY</sequence>
<dbReference type="Gene3D" id="1.20.950.20">
    <property type="entry name" value="Transmembrane di-heme cytochromes, Chain C"/>
    <property type="match status" value="1"/>
</dbReference>
<dbReference type="GO" id="GO:0009325">
    <property type="term" value="C:nitrate reductase complex"/>
    <property type="evidence" value="ECO:0007669"/>
    <property type="project" value="InterPro"/>
</dbReference>
<keyword evidence="8" id="KW-0479">Metal-binding</keyword>
<dbReference type="InterPro" id="IPR051936">
    <property type="entry name" value="Heme-iron_electron_transfer"/>
</dbReference>
<comment type="cofactor">
    <cofactor evidence="2">
        <name>heme b</name>
        <dbReference type="ChEBI" id="CHEBI:60344"/>
    </cofactor>
</comment>
<organism evidence="24 25">
    <name type="scientific">Brevibacterium linens</name>
    <dbReference type="NCBI Taxonomy" id="1703"/>
    <lineage>
        <taxon>Bacteria</taxon>
        <taxon>Bacillati</taxon>
        <taxon>Actinomycetota</taxon>
        <taxon>Actinomycetes</taxon>
        <taxon>Micrococcales</taxon>
        <taxon>Brevibacteriaceae</taxon>
        <taxon>Brevibacterium</taxon>
    </lineage>
</organism>
<evidence type="ECO:0000313" key="24">
    <source>
        <dbReference type="EMBL" id="KHS51350.1"/>
    </source>
</evidence>
<evidence type="ECO:0000256" key="2">
    <source>
        <dbReference type="ARBA" id="ARBA00001970"/>
    </source>
</evidence>
<evidence type="ECO:0000256" key="18">
    <source>
        <dbReference type="ARBA" id="ARBA00061480"/>
    </source>
</evidence>
<comment type="similarity">
    <text evidence="17">In the C-terminal section; belongs to the nitrate reductase gamma subunit family.</text>
</comment>
<feature type="binding site" description="axial binding residue" evidence="20">
    <location>
        <position position="59"/>
    </location>
    <ligand>
        <name>heme b</name>
        <dbReference type="ChEBI" id="CHEBI:60344"/>
        <label>1</label>
    </ligand>
    <ligandPart>
        <name>Fe</name>
        <dbReference type="ChEBI" id="CHEBI:18248"/>
    </ligandPart>
</feature>
<feature type="transmembrane region" description="Helical" evidence="21">
    <location>
        <begin position="6"/>
        <end position="29"/>
    </location>
</feature>
<dbReference type="PATRIC" id="fig|1703.6.peg.3385"/>
<keyword evidence="14 21" id="KW-0472">Membrane</keyword>
<dbReference type="InterPro" id="IPR036197">
    <property type="entry name" value="NarG-like_sf"/>
</dbReference>
<dbReference type="PANTHER" id="PTHR30598">
    <property type="entry name" value="NITRATE REDUCTASE PRIVATE CHAPERONE, REDOX ENZYME MATURATION PROTEIN REMP FAMILY"/>
    <property type="match status" value="1"/>
</dbReference>
<evidence type="ECO:0000256" key="4">
    <source>
        <dbReference type="ARBA" id="ARBA00022448"/>
    </source>
</evidence>
<evidence type="ECO:0000256" key="5">
    <source>
        <dbReference type="ARBA" id="ARBA00022475"/>
    </source>
</evidence>
<keyword evidence="9" id="KW-0249">Electron transport</keyword>
<dbReference type="Proteomes" id="UP000075950">
    <property type="component" value="Chromosome"/>
</dbReference>
<dbReference type="Proteomes" id="UP000031488">
    <property type="component" value="Unassembled WGS sequence"/>
</dbReference>
<reference evidence="24 25" key="1">
    <citation type="submission" date="2014-11" db="EMBL/GenBank/DDBJ databases">
        <title>Draft Genome Sequence of Brevibacterium linens AE038-8.</title>
        <authorList>
            <person name="Maizel D."/>
            <person name="Utturkar S.M."/>
            <person name="Brown S.D."/>
            <person name="Ferrero M."/>
            <person name="Rosen B.P."/>
        </authorList>
    </citation>
    <scope>NUCLEOTIDE SEQUENCE [LARGE SCALE GENOMIC DNA]</scope>
    <source>
        <strain evidence="24 25">AE038-8</strain>
    </source>
</reference>
<feature type="binding site" description="axial binding residue" evidence="20">
    <location>
        <position position="190"/>
    </location>
    <ligand>
        <name>heme b</name>
        <dbReference type="ChEBI" id="CHEBI:60344"/>
        <label>1</label>
    </ligand>
    <ligandPart>
        <name>Fe</name>
        <dbReference type="ChEBI" id="CHEBI:18248"/>
    </ligandPart>
</feature>
<feature type="transmembrane region" description="Helical" evidence="21">
    <location>
        <begin position="177"/>
        <end position="201"/>
    </location>
</feature>
<dbReference type="GO" id="GO:0020037">
    <property type="term" value="F:heme binding"/>
    <property type="evidence" value="ECO:0007669"/>
    <property type="project" value="TreeGrafter"/>
</dbReference>
<dbReference type="Pfam" id="PF02665">
    <property type="entry name" value="Nitrate_red_gam"/>
    <property type="match status" value="1"/>
</dbReference>
<dbReference type="OrthoDB" id="9788113at2"/>
<keyword evidence="11 24" id="KW-0560">Oxidoreductase</keyword>
<evidence type="ECO:0000256" key="12">
    <source>
        <dbReference type="ARBA" id="ARBA00023004"/>
    </source>
</evidence>
<dbReference type="RefSeq" id="WP_039212184.1">
    <property type="nucleotide sequence ID" value="NZ_CP014869.1"/>
</dbReference>
<keyword evidence="25" id="KW-1185">Reference proteome</keyword>
<protein>
    <recommendedName>
        <fullName evidence="19">Nitrate reductase-like protein NarX</fullName>
    </recommendedName>
</protein>
<feature type="domain" description="NarG-like" evidence="22">
    <location>
        <begin position="9"/>
        <end position="227"/>
    </location>
</feature>
<evidence type="ECO:0000256" key="19">
    <source>
        <dbReference type="ARBA" id="ARBA00071287"/>
    </source>
</evidence>
<gene>
    <name evidence="23" type="ORF">A2T55_15925</name>
    <name evidence="24" type="ORF">AE0388_3422</name>
</gene>
<reference evidence="26" key="3">
    <citation type="submission" date="2016-03" db="EMBL/GenBank/DDBJ databases">
        <authorList>
            <person name="Ploux O."/>
        </authorList>
    </citation>
    <scope>NUCLEOTIDE SEQUENCE [LARGE SCALE GENOMIC DNA]</scope>
    <source>
        <strain evidence="26">BS258</strain>
    </source>
</reference>
<evidence type="ECO:0000256" key="14">
    <source>
        <dbReference type="ARBA" id="ARBA00023136"/>
    </source>
</evidence>
<name>A0A0B9APU0_BRELN</name>
<dbReference type="GO" id="GO:0046872">
    <property type="term" value="F:metal ion binding"/>
    <property type="evidence" value="ECO:0007669"/>
    <property type="project" value="UniProtKB-KW"/>
</dbReference>
<keyword evidence="4" id="KW-0813">Transport</keyword>
<comment type="similarity">
    <text evidence="18">In the N-terminal section; belongs to the nitrate reductase alpha subunit family.</text>
</comment>
<dbReference type="NCBIfam" id="TIGR00351">
    <property type="entry name" value="narI"/>
    <property type="match status" value="1"/>
</dbReference>
<evidence type="ECO:0000256" key="15">
    <source>
        <dbReference type="ARBA" id="ARBA00056200"/>
    </source>
</evidence>
<dbReference type="EMBL" id="CP014869">
    <property type="protein sequence ID" value="AMT95016.1"/>
    <property type="molecule type" value="Genomic_DNA"/>
</dbReference>
<comment type="cofactor">
    <cofactor evidence="1">
        <name>Mo-bis(molybdopterin guanine dinucleotide)</name>
        <dbReference type="ChEBI" id="CHEBI:60539"/>
    </cofactor>
</comment>
<keyword evidence="5" id="KW-1003">Cell membrane</keyword>
<evidence type="ECO:0000259" key="22">
    <source>
        <dbReference type="Pfam" id="PF02665"/>
    </source>
</evidence>
<evidence type="ECO:0000256" key="7">
    <source>
        <dbReference type="ARBA" id="ARBA00022692"/>
    </source>
</evidence>
<evidence type="ECO:0000256" key="20">
    <source>
        <dbReference type="PIRSR" id="PIRSR603816-1"/>
    </source>
</evidence>
<dbReference type="GO" id="GO:0009055">
    <property type="term" value="F:electron transfer activity"/>
    <property type="evidence" value="ECO:0007669"/>
    <property type="project" value="TreeGrafter"/>
</dbReference>
<accession>A0A0B9APU0</accession>